<proteinExistence type="predicted"/>
<comment type="caution">
    <text evidence="3">The sequence shown here is derived from an EMBL/GenBank/DDBJ whole genome shotgun (WGS) entry which is preliminary data.</text>
</comment>
<organism evidence="3 4">
    <name type="scientific">Chelatococcus reniformis</name>
    <dbReference type="NCBI Taxonomy" id="1494448"/>
    <lineage>
        <taxon>Bacteria</taxon>
        <taxon>Pseudomonadati</taxon>
        <taxon>Pseudomonadota</taxon>
        <taxon>Alphaproteobacteria</taxon>
        <taxon>Hyphomicrobiales</taxon>
        <taxon>Chelatococcaceae</taxon>
        <taxon>Chelatococcus</taxon>
    </lineage>
</organism>
<evidence type="ECO:0000313" key="3">
    <source>
        <dbReference type="EMBL" id="GGC67486.1"/>
    </source>
</evidence>
<dbReference type="EMBL" id="BMGG01000004">
    <property type="protein sequence ID" value="GGC67486.1"/>
    <property type="molecule type" value="Genomic_DNA"/>
</dbReference>
<feature type="signal peptide" evidence="2">
    <location>
        <begin position="1"/>
        <end position="31"/>
    </location>
</feature>
<evidence type="ECO:0000256" key="1">
    <source>
        <dbReference type="SAM" id="MobiDB-lite"/>
    </source>
</evidence>
<feature type="region of interest" description="Disordered" evidence="1">
    <location>
        <begin position="131"/>
        <end position="156"/>
    </location>
</feature>
<gene>
    <name evidence="3" type="ORF">GCM10010994_27610</name>
</gene>
<dbReference type="AlphaFoldDB" id="A0A916XF69"/>
<evidence type="ECO:0000256" key="2">
    <source>
        <dbReference type="SAM" id="SignalP"/>
    </source>
</evidence>
<reference evidence="3" key="2">
    <citation type="submission" date="2020-09" db="EMBL/GenBank/DDBJ databases">
        <authorList>
            <person name="Sun Q."/>
            <person name="Zhou Y."/>
        </authorList>
    </citation>
    <scope>NUCLEOTIDE SEQUENCE</scope>
    <source>
        <strain evidence="3">CGMCC 1.12919</strain>
    </source>
</reference>
<accession>A0A916XF69</accession>
<name>A0A916XF69_9HYPH</name>
<feature type="compositionally biased region" description="Gly residues" evidence="1">
    <location>
        <begin position="139"/>
        <end position="155"/>
    </location>
</feature>
<protein>
    <submittedName>
        <fullName evidence="3">Uncharacterized protein</fullName>
    </submittedName>
</protein>
<keyword evidence="2" id="KW-0732">Signal</keyword>
<keyword evidence="4" id="KW-1185">Reference proteome</keyword>
<evidence type="ECO:0000313" key="4">
    <source>
        <dbReference type="Proteomes" id="UP000637002"/>
    </source>
</evidence>
<sequence>MTSSAWRPWVARATAGVVLAMAAAAPVTAYAQAAAPGCEKIRGYLEERKNLVGRIQGMSKGGKKLDARKACGIFGQLANNGVTMIKWLESNKAWCQIPDQFIGGIKQDNVKAVTIRGQACKVAAQMETMEKRARQQAAQGGGAGGPSGPLGGPGLTGEIKIPQGAL</sequence>
<dbReference type="Proteomes" id="UP000637002">
    <property type="component" value="Unassembled WGS sequence"/>
</dbReference>
<feature type="chain" id="PRO_5037180808" evidence="2">
    <location>
        <begin position="32"/>
        <end position="166"/>
    </location>
</feature>
<reference evidence="3" key="1">
    <citation type="journal article" date="2014" name="Int. J. Syst. Evol. Microbiol.">
        <title>Complete genome sequence of Corynebacterium casei LMG S-19264T (=DSM 44701T), isolated from a smear-ripened cheese.</title>
        <authorList>
            <consortium name="US DOE Joint Genome Institute (JGI-PGF)"/>
            <person name="Walter F."/>
            <person name="Albersmeier A."/>
            <person name="Kalinowski J."/>
            <person name="Ruckert C."/>
        </authorList>
    </citation>
    <scope>NUCLEOTIDE SEQUENCE</scope>
    <source>
        <strain evidence="3">CGMCC 1.12919</strain>
    </source>
</reference>